<dbReference type="Gene3D" id="1.10.1040.10">
    <property type="entry name" value="N-(1-d-carboxylethyl)-l-norvaline Dehydrogenase, domain 2"/>
    <property type="match status" value="1"/>
</dbReference>
<gene>
    <name evidence="7" type="primary">mtlD</name>
    <name evidence="10" type="ORF">ELQ94_11250</name>
</gene>
<dbReference type="InterPro" id="IPR013118">
    <property type="entry name" value="Mannitol_DH_C"/>
</dbReference>
<evidence type="ECO:0000259" key="8">
    <source>
        <dbReference type="Pfam" id="PF01232"/>
    </source>
</evidence>
<proteinExistence type="inferred from homology"/>
<dbReference type="SUPFAM" id="SSF48179">
    <property type="entry name" value="6-phosphogluconate dehydrogenase C-terminal domain-like"/>
    <property type="match status" value="1"/>
</dbReference>
<dbReference type="InterPro" id="IPR013328">
    <property type="entry name" value="6PGD_dom2"/>
</dbReference>
<dbReference type="Pfam" id="PF08125">
    <property type="entry name" value="Mannitol_dh_C"/>
    <property type="match status" value="1"/>
</dbReference>
<evidence type="ECO:0000256" key="3">
    <source>
        <dbReference type="ARBA" id="ARBA00016219"/>
    </source>
</evidence>
<dbReference type="RefSeq" id="WP_127050395.1">
    <property type="nucleotide sequence ID" value="NZ_RZGZ01000003.1"/>
</dbReference>
<evidence type="ECO:0000256" key="7">
    <source>
        <dbReference type="HAMAP-Rule" id="MF_00196"/>
    </source>
</evidence>
<dbReference type="InterPro" id="IPR013131">
    <property type="entry name" value="Mannitol_DH_N"/>
</dbReference>
<dbReference type="PANTHER" id="PTHR30524">
    <property type="entry name" value="MANNITOL-1-PHOSPHATE 5-DEHYDROGENASE"/>
    <property type="match status" value="1"/>
</dbReference>
<dbReference type="NCBIfam" id="NF002652">
    <property type="entry name" value="PRK02318.2-5"/>
    <property type="match status" value="1"/>
</dbReference>
<dbReference type="GO" id="GO:0008926">
    <property type="term" value="F:mannitol-1-phosphate 5-dehydrogenase activity"/>
    <property type="evidence" value="ECO:0007669"/>
    <property type="project" value="UniProtKB-UniRule"/>
</dbReference>
<evidence type="ECO:0000256" key="5">
    <source>
        <dbReference type="ARBA" id="ARBA00023027"/>
    </source>
</evidence>
<evidence type="ECO:0000256" key="4">
    <source>
        <dbReference type="ARBA" id="ARBA00023002"/>
    </source>
</evidence>
<keyword evidence="5 7" id="KW-0520">NAD</keyword>
<dbReference type="Gene3D" id="3.40.50.720">
    <property type="entry name" value="NAD(P)-binding Rossmann-like Domain"/>
    <property type="match status" value="1"/>
</dbReference>
<evidence type="ECO:0000259" key="9">
    <source>
        <dbReference type="Pfam" id="PF08125"/>
    </source>
</evidence>
<dbReference type="EMBL" id="RZGZ01000003">
    <property type="protein sequence ID" value="RUQ98906.1"/>
    <property type="molecule type" value="Genomic_DNA"/>
</dbReference>
<dbReference type="HAMAP" id="MF_00196">
    <property type="entry name" value="Mannitol_dehydrog"/>
    <property type="match status" value="1"/>
</dbReference>
<dbReference type="GO" id="GO:0005829">
    <property type="term" value="C:cytosol"/>
    <property type="evidence" value="ECO:0007669"/>
    <property type="project" value="TreeGrafter"/>
</dbReference>
<dbReference type="InterPro" id="IPR008927">
    <property type="entry name" value="6-PGluconate_DH-like_C_sf"/>
</dbReference>
<evidence type="ECO:0000313" key="11">
    <source>
        <dbReference type="Proteomes" id="UP000274909"/>
    </source>
</evidence>
<dbReference type="EC" id="1.1.1.17" evidence="2 7"/>
<dbReference type="PANTHER" id="PTHR30524:SF0">
    <property type="entry name" value="ALTRONATE OXIDOREDUCTASE-RELATED"/>
    <property type="match status" value="1"/>
</dbReference>
<keyword evidence="4 7" id="KW-0560">Oxidoreductase</keyword>
<dbReference type="PRINTS" id="PR00084">
    <property type="entry name" value="MTLDHDRGNASE"/>
</dbReference>
<comment type="similarity">
    <text evidence="1 7">Belongs to the mannitol dehydrogenase family.</text>
</comment>
<evidence type="ECO:0000256" key="2">
    <source>
        <dbReference type="ARBA" id="ARBA00012939"/>
    </source>
</evidence>
<dbReference type="InterPro" id="IPR036291">
    <property type="entry name" value="NAD(P)-bd_dom_sf"/>
</dbReference>
<evidence type="ECO:0000256" key="6">
    <source>
        <dbReference type="ARBA" id="ARBA00048615"/>
    </source>
</evidence>
<accession>A0A3S0VEG0</accession>
<keyword evidence="11" id="KW-1185">Reference proteome</keyword>
<dbReference type="SUPFAM" id="SSF51735">
    <property type="entry name" value="NAD(P)-binding Rossmann-fold domains"/>
    <property type="match status" value="1"/>
</dbReference>
<comment type="caution">
    <text evidence="10">The sequence shown here is derived from an EMBL/GenBank/DDBJ whole genome shotgun (WGS) entry which is preliminary data.</text>
</comment>
<dbReference type="Proteomes" id="UP000274909">
    <property type="component" value="Unassembled WGS sequence"/>
</dbReference>
<organism evidence="10 11">
    <name type="scientific">Labedella endophytica</name>
    <dbReference type="NCBI Taxonomy" id="1523160"/>
    <lineage>
        <taxon>Bacteria</taxon>
        <taxon>Bacillati</taxon>
        <taxon>Actinomycetota</taxon>
        <taxon>Actinomycetes</taxon>
        <taxon>Micrococcales</taxon>
        <taxon>Microbacteriaceae</taxon>
        <taxon>Labedella</taxon>
    </lineage>
</organism>
<feature type="binding site" evidence="7">
    <location>
        <begin position="3"/>
        <end position="14"/>
    </location>
    <ligand>
        <name>NAD(+)</name>
        <dbReference type="ChEBI" id="CHEBI:57540"/>
    </ligand>
</feature>
<name>A0A3S0VEG0_9MICO</name>
<evidence type="ECO:0000313" key="10">
    <source>
        <dbReference type="EMBL" id="RUQ98906.1"/>
    </source>
</evidence>
<dbReference type="AlphaFoldDB" id="A0A3S0VEG0"/>
<reference evidence="10 11" key="1">
    <citation type="submission" date="2018-12" db="EMBL/GenBank/DDBJ databases">
        <authorList>
            <person name="Li F."/>
        </authorList>
    </citation>
    <scope>NUCLEOTIDE SEQUENCE [LARGE SCALE GENOMIC DNA]</scope>
    <source>
        <strain evidence="10 11">EGI 6500705</strain>
    </source>
</reference>
<protein>
    <recommendedName>
        <fullName evidence="3 7">Mannitol-1-phosphate 5-dehydrogenase</fullName>
        <ecNumber evidence="2 7">1.1.1.17</ecNumber>
    </recommendedName>
</protein>
<feature type="domain" description="Mannitol dehydrogenase N-terminal" evidence="8">
    <location>
        <begin position="1"/>
        <end position="194"/>
    </location>
</feature>
<evidence type="ECO:0000256" key="1">
    <source>
        <dbReference type="ARBA" id="ARBA00006541"/>
    </source>
</evidence>
<dbReference type="InterPro" id="IPR023028">
    <property type="entry name" value="Mannitol_1_phos_5_DH"/>
</dbReference>
<comment type="catalytic activity">
    <reaction evidence="6 7">
        <text>D-mannitol 1-phosphate + NAD(+) = beta-D-fructose 6-phosphate + NADH + H(+)</text>
        <dbReference type="Rhea" id="RHEA:19661"/>
        <dbReference type="ChEBI" id="CHEBI:15378"/>
        <dbReference type="ChEBI" id="CHEBI:57540"/>
        <dbReference type="ChEBI" id="CHEBI:57634"/>
        <dbReference type="ChEBI" id="CHEBI:57945"/>
        <dbReference type="ChEBI" id="CHEBI:61381"/>
        <dbReference type="EC" id="1.1.1.17"/>
    </reaction>
</comment>
<dbReference type="Pfam" id="PF01232">
    <property type="entry name" value="Mannitol_dh"/>
    <property type="match status" value="1"/>
</dbReference>
<sequence>MKAVHFGAGNIGRGFIGLLLHEAGYEVVFADVNADLIDAIGSADSYDVHEVGEGGRTKTVTGFRAINSSVDEDALVREIATADIVTTAIGPNVLRFVAPVIAKGLLAREPDASRLAVMACENAISATDILAAEIRSAAGERSSDVDARAVFANTAVDRIVPGQDPSAGIDVTVETFCEWVIESGPFAGSVPEIPGATFVDALGPYIERKLYTVNTGHATAAYAGFAAGHGRIAESFADPAVRDLVERVLRETSALLVAKHELDPSQQDAYREKILARFANDALPDTVVRVGRQPLRKLSRNERFIGPAAQLAERGMLTDDLVEAVGLALRFDVEEDPESVELQKLRRETTPAEFVGKVTGLPADHPLTPSLVQVVSAP</sequence>
<dbReference type="InterPro" id="IPR000669">
    <property type="entry name" value="Mannitol_DH"/>
</dbReference>
<feature type="domain" description="Mannitol dehydrogenase C-terminal" evidence="9">
    <location>
        <begin position="202"/>
        <end position="342"/>
    </location>
</feature>
<dbReference type="OrthoDB" id="271711at2"/>
<dbReference type="GO" id="GO:0019592">
    <property type="term" value="P:mannitol catabolic process"/>
    <property type="evidence" value="ECO:0007669"/>
    <property type="project" value="TreeGrafter"/>
</dbReference>